<dbReference type="PIRSF" id="PIRSF018297">
    <property type="entry name" value="Doc"/>
    <property type="match status" value="1"/>
</dbReference>
<dbReference type="PANTHER" id="PTHR39426:SF1">
    <property type="entry name" value="HOMOLOGY TO DEATH-ON-CURING PROTEIN OF PHAGE P1"/>
    <property type="match status" value="1"/>
</dbReference>
<accession>A0A833H075</accession>
<dbReference type="PROSITE" id="PS51459">
    <property type="entry name" value="FIDO"/>
    <property type="match status" value="1"/>
</dbReference>
<evidence type="ECO:0000259" key="1">
    <source>
        <dbReference type="PROSITE" id="PS51459"/>
    </source>
</evidence>
<dbReference type="EMBL" id="WBUI01000014">
    <property type="protein sequence ID" value="KAB2931312.1"/>
    <property type="molecule type" value="Genomic_DNA"/>
</dbReference>
<protein>
    <submittedName>
        <fullName evidence="2">Type II toxin-antitoxin system death-on-curing family toxin</fullName>
    </submittedName>
</protein>
<reference evidence="2 3" key="1">
    <citation type="submission" date="2019-10" db="EMBL/GenBank/DDBJ databases">
        <title>Extracellular Electron Transfer in a Candidatus Methanoperedens spp. Enrichment Culture.</title>
        <authorList>
            <person name="Berger S."/>
            <person name="Rangel Shaw D."/>
            <person name="Berben T."/>
            <person name="In 'T Zandt M."/>
            <person name="Frank J."/>
            <person name="Reimann J."/>
            <person name="Jetten M.S.M."/>
            <person name="Welte C.U."/>
        </authorList>
    </citation>
    <scope>NUCLEOTIDE SEQUENCE [LARGE SCALE GENOMIC DNA]</scope>
    <source>
        <strain evidence="2">SB12</strain>
    </source>
</reference>
<dbReference type="InterPro" id="IPR003812">
    <property type="entry name" value="Fido"/>
</dbReference>
<dbReference type="Gene3D" id="1.20.120.1870">
    <property type="entry name" value="Fic/DOC protein, Fido domain"/>
    <property type="match status" value="1"/>
</dbReference>
<sequence length="140" mass="15252">MNQENEQFQEPEFLSRADALLVHRYQIAEFGGGDGIRDAGALESALAQPQVTAGSVYVHDSLIAMAAAIIYHLSQNHPFLDGNKRTALAGGLVFLELNGIEVLDEEQLLYDLMIGVAGGSFKKSDVELTLRRLIGATHDR</sequence>
<dbReference type="Pfam" id="PF02661">
    <property type="entry name" value="Fic"/>
    <property type="match status" value="1"/>
</dbReference>
<evidence type="ECO:0000313" key="2">
    <source>
        <dbReference type="EMBL" id="KAB2931312.1"/>
    </source>
</evidence>
<dbReference type="InterPro" id="IPR006440">
    <property type="entry name" value="Doc"/>
</dbReference>
<name>A0A833H075_9LEPT</name>
<dbReference type="GO" id="GO:0016301">
    <property type="term" value="F:kinase activity"/>
    <property type="evidence" value="ECO:0007669"/>
    <property type="project" value="InterPro"/>
</dbReference>
<dbReference type="InterPro" id="IPR053737">
    <property type="entry name" value="Type_II_TA_Toxin"/>
</dbReference>
<dbReference type="Proteomes" id="UP000460298">
    <property type="component" value="Unassembled WGS sequence"/>
</dbReference>
<dbReference type="PANTHER" id="PTHR39426">
    <property type="entry name" value="HOMOLOGY TO DEATH-ON-CURING PROTEIN OF PHAGE P1"/>
    <property type="match status" value="1"/>
</dbReference>
<comment type="caution">
    <text evidence="2">The sequence shown here is derived from an EMBL/GenBank/DDBJ whole genome shotgun (WGS) entry which is preliminary data.</text>
</comment>
<dbReference type="SUPFAM" id="SSF140931">
    <property type="entry name" value="Fic-like"/>
    <property type="match status" value="1"/>
</dbReference>
<dbReference type="NCBIfam" id="TIGR01550">
    <property type="entry name" value="DOC_P1"/>
    <property type="match status" value="1"/>
</dbReference>
<organism evidence="2 3">
    <name type="scientific">Leptonema illini</name>
    <dbReference type="NCBI Taxonomy" id="183"/>
    <lineage>
        <taxon>Bacteria</taxon>
        <taxon>Pseudomonadati</taxon>
        <taxon>Spirochaetota</taxon>
        <taxon>Spirochaetia</taxon>
        <taxon>Leptospirales</taxon>
        <taxon>Leptospiraceae</taxon>
        <taxon>Leptonema</taxon>
    </lineage>
</organism>
<gene>
    <name evidence="2" type="ORF">F9K24_13800</name>
</gene>
<dbReference type="AlphaFoldDB" id="A0A833H075"/>
<evidence type="ECO:0000313" key="3">
    <source>
        <dbReference type="Proteomes" id="UP000460298"/>
    </source>
</evidence>
<dbReference type="InterPro" id="IPR036597">
    <property type="entry name" value="Fido-like_dom_sf"/>
</dbReference>
<feature type="domain" description="Fido" evidence="1">
    <location>
        <begin position="14"/>
        <end position="131"/>
    </location>
</feature>
<proteinExistence type="predicted"/>